<keyword evidence="6 8" id="KW-0472">Membrane</keyword>
<evidence type="ECO:0000256" key="1">
    <source>
        <dbReference type="ARBA" id="ARBA00004651"/>
    </source>
</evidence>
<dbReference type="EMBL" id="WHYR01000009">
    <property type="protein sequence ID" value="MQL51563.1"/>
    <property type="molecule type" value="Genomic_DNA"/>
</dbReference>
<keyword evidence="11" id="KW-0282">Flagellum</keyword>
<feature type="transmembrane region" description="Helical" evidence="8">
    <location>
        <begin position="145"/>
        <end position="169"/>
    </location>
</feature>
<evidence type="ECO:0000256" key="3">
    <source>
        <dbReference type="ARBA" id="ARBA00022692"/>
    </source>
</evidence>
<dbReference type="PANTHER" id="PTHR30433:SF3">
    <property type="entry name" value="MOTILITY PROTEIN A"/>
    <property type="match status" value="1"/>
</dbReference>
<feature type="domain" description="MotA/TolQ/ExbB proton channel" evidence="9">
    <location>
        <begin position="101"/>
        <end position="219"/>
    </location>
</feature>
<comment type="subcellular location">
    <subcellularLocation>
        <location evidence="1">Cell membrane</location>
        <topology evidence="1">Multi-pass membrane protein</topology>
    </subcellularLocation>
    <subcellularLocation>
        <location evidence="7">Membrane</location>
        <topology evidence="7">Multi-pass membrane protein</topology>
    </subcellularLocation>
</comment>
<name>A0A6N7IPN4_9FIRM</name>
<keyword evidence="5 8" id="KW-1133">Transmembrane helix</keyword>
<dbReference type="NCBIfam" id="NF006583">
    <property type="entry name" value="PRK09109.1"/>
    <property type="match status" value="1"/>
</dbReference>
<reference evidence="11 12" key="1">
    <citation type="submission" date="2019-10" db="EMBL/GenBank/DDBJ databases">
        <title>Comparative genomics of sulfur disproportionating microorganisms.</title>
        <authorList>
            <person name="Ward L.M."/>
            <person name="Bertran E."/>
            <person name="Johnston D."/>
        </authorList>
    </citation>
    <scope>NUCLEOTIDE SEQUENCE [LARGE SCALE GENOMIC DNA]</scope>
    <source>
        <strain evidence="11 12">DSM 14055</strain>
    </source>
</reference>
<keyword evidence="3 8" id="KW-0812">Transmembrane</keyword>
<evidence type="ECO:0000256" key="5">
    <source>
        <dbReference type="ARBA" id="ARBA00022989"/>
    </source>
</evidence>
<dbReference type="OrthoDB" id="9806929at2"/>
<evidence type="ECO:0000256" key="2">
    <source>
        <dbReference type="ARBA" id="ARBA00022475"/>
    </source>
</evidence>
<dbReference type="AlphaFoldDB" id="A0A6N7IPN4"/>
<evidence type="ECO:0000259" key="10">
    <source>
        <dbReference type="Pfam" id="PF20560"/>
    </source>
</evidence>
<accession>A0A6N7IPN4</accession>
<evidence type="ECO:0000256" key="6">
    <source>
        <dbReference type="ARBA" id="ARBA00023136"/>
    </source>
</evidence>
<evidence type="ECO:0000259" key="9">
    <source>
        <dbReference type="Pfam" id="PF01618"/>
    </source>
</evidence>
<sequence length="265" mass="28858">MDLTALIGFIGAVVALVGGFVLEGGHATALLQPTAALIVFGGTIFATIFSFSFSDLKQVPRLFRVGFARTVPEPTETIELIVGLADEARREGLLYLENRLNEVNDEFLRKGIQLVVDGTDPELVRSILEAELYSLEERHQVGAGIFAAAGGYAPTMGIIGTVMGLVHVLSSISSPETLGPAIGMAFIATLYGVSSANIFWLPLAAKLQNLSKKEMLNRQMMLEGIVSLQAGYNPILIRERLTAFLKPESRKAREEEFETRERFAE</sequence>
<proteinExistence type="inferred from homology"/>
<evidence type="ECO:0000313" key="11">
    <source>
        <dbReference type="EMBL" id="MQL51563.1"/>
    </source>
</evidence>
<evidence type="ECO:0000256" key="7">
    <source>
        <dbReference type="RuleBase" id="RU004057"/>
    </source>
</evidence>
<comment type="caution">
    <text evidence="11">The sequence shown here is derived from an EMBL/GenBank/DDBJ whole genome shotgun (WGS) entry which is preliminary data.</text>
</comment>
<gene>
    <name evidence="11" type="ORF">GFC01_04650</name>
</gene>
<comment type="similarity">
    <text evidence="7">Belongs to the exbB/tolQ family.</text>
</comment>
<dbReference type="RefSeq" id="WP_152945496.1">
    <property type="nucleotide sequence ID" value="NZ_WHYR01000009.1"/>
</dbReference>
<dbReference type="PANTHER" id="PTHR30433">
    <property type="entry name" value="CHEMOTAXIS PROTEIN MOTA"/>
    <property type="match status" value="1"/>
</dbReference>
<organism evidence="11 12">
    <name type="scientific">Desulfofundulus thermobenzoicus</name>
    <dbReference type="NCBI Taxonomy" id="29376"/>
    <lineage>
        <taxon>Bacteria</taxon>
        <taxon>Bacillati</taxon>
        <taxon>Bacillota</taxon>
        <taxon>Clostridia</taxon>
        <taxon>Eubacteriales</taxon>
        <taxon>Peptococcaceae</taxon>
        <taxon>Desulfofundulus</taxon>
    </lineage>
</organism>
<dbReference type="InterPro" id="IPR002898">
    <property type="entry name" value="MotA_ExbB_proton_chnl"/>
</dbReference>
<keyword evidence="7" id="KW-0813">Transport</keyword>
<dbReference type="GO" id="GO:0006935">
    <property type="term" value="P:chemotaxis"/>
    <property type="evidence" value="ECO:0007669"/>
    <property type="project" value="InterPro"/>
</dbReference>
<keyword evidence="2" id="KW-1003">Cell membrane</keyword>
<dbReference type="InterPro" id="IPR047055">
    <property type="entry name" value="MotA-like"/>
</dbReference>
<evidence type="ECO:0000256" key="8">
    <source>
        <dbReference type="SAM" id="Phobius"/>
    </source>
</evidence>
<keyword evidence="11" id="KW-0969">Cilium</keyword>
<keyword evidence="12" id="KW-1185">Reference proteome</keyword>
<dbReference type="InterPro" id="IPR046786">
    <property type="entry name" value="MotA_N"/>
</dbReference>
<feature type="transmembrane region" description="Helical" evidence="8">
    <location>
        <begin position="35"/>
        <end position="54"/>
    </location>
</feature>
<evidence type="ECO:0000313" key="12">
    <source>
        <dbReference type="Proteomes" id="UP000441717"/>
    </source>
</evidence>
<dbReference type="Pfam" id="PF20560">
    <property type="entry name" value="MotA_N"/>
    <property type="match status" value="1"/>
</dbReference>
<keyword evidence="7" id="KW-0653">Protein transport</keyword>
<dbReference type="Proteomes" id="UP000441717">
    <property type="component" value="Unassembled WGS sequence"/>
</dbReference>
<feature type="transmembrane region" description="Helical" evidence="8">
    <location>
        <begin position="181"/>
        <end position="205"/>
    </location>
</feature>
<dbReference type="Pfam" id="PF01618">
    <property type="entry name" value="MotA_ExbB"/>
    <property type="match status" value="1"/>
</dbReference>
<dbReference type="GO" id="GO:0015031">
    <property type="term" value="P:protein transport"/>
    <property type="evidence" value="ECO:0007669"/>
    <property type="project" value="UniProtKB-KW"/>
</dbReference>
<evidence type="ECO:0000256" key="4">
    <source>
        <dbReference type="ARBA" id="ARBA00022779"/>
    </source>
</evidence>
<dbReference type="GO" id="GO:0071978">
    <property type="term" value="P:bacterial-type flagellum-dependent swarming motility"/>
    <property type="evidence" value="ECO:0007669"/>
    <property type="project" value="InterPro"/>
</dbReference>
<dbReference type="GO" id="GO:0005886">
    <property type="term" value="C:plasma membrane"/>
    <property type="evidence" value="ECO:0007669"/>
    <property type="project" value="UniProtKB-SubCell"/>
</dbReference>
<protein>
    <submittedName>
        <fullName evidence="11">Flagellar motor protein</fullName>
    </submittedName>
</protein>
<keyword evidence="4" id="KW-0283">Flagellar rotation</keyword>
<keyword evidence="11" id="KW-0966">Cell projection</keyword>
<feature type="domain" description="Motility protein A N-terminal" evidence="10">
    <location>
        <begin position="6"/>
        <end position="84"/>
    </location>
</feature>